<dbReference type="GO" id="GO:0005886">
    <property type="term" value="C:plasma membrane"/>
    <property type="evidence" value="ECO:0007669"/>
    <property type="project" value="UniProtKB-SubCell"/>
</dbReference>
<dbReference type="AlphaFoldDB" id="A0A2H0TCJ5"/>
<dbReference type="InterPro" id="IPR020546">
    <property type="entry name" value="ATP_synth_F1_dsu/esu_N"/>
</dbReference>
<dbReference type="InterPro" id="IPR036771">
    <property type="entry name" value="ATPsynth_dsu/esu_N"/>
</dbReference>
<dbReference type="CDD" id="cd12152">
    <property type="entry name" value="F1-ATPase_delta"/>
    <property type="match status" value="1"/>
</dbReference>
<proteinExistence type="inferred from homology"/>
<dbReference type="PANTHER" id="PTHR13822">
    <property type="entry name" value="ATP SYNTHASE DELTA/EPSILON CHAIN"/>
    <property type="match status" value="1"/>
</dbReference>
<comment type="function">
    <text evidence="8">Produces ATP from ADP in the presence of a proton gradient across the membrane.</text>
</comment>
<keyword evidence="5 8" id="KW-0472">Membrane</keyword>
<keyword evidence="8" id="KW-1003">Cell membrane</keyword>
<keyword evidence="6 8" id="KW-0139">CF(1)</keyword>
<sequence length="149" mass="16858">MNSKQIKLKIVTPERLILEEMVDQVSIPTTLGEITILPDHIPLITGLTSGDIVALTSGEYVPMAVSGGFIEVKKDDQGNTLVAILADFAEHVSEISDEKIEEAKAKAEELRKRVENKDIVDFEHFEAELERSLTRVRIADKWRKKKYRK</sequence>
<dbReference type="NCBIfam" id="TIGR01216">
    <property type="entry name" value="ATP_synt_epsi"/>
    <property type="match status" value="1"/>
</dbReference>
<evidence type="ECO:0000259" key="11">
    <source>
        <dbReference type="Pfam" id="PF02823"/>
    </source>
</evidence>
<comment type="subunit">
    <text evidence="8 9">F-type ATPases have 2 components, CF(1) - the catalytic core - and CF(0) - the membrane proton channel. CF(1) has five subunits: alpha(3), beta(3), gamma(1), delta(1), epsilon(1). CF(0) has three main subunits: a, b and c.</text>
</comment>
<comment type="similarity">
    <text evidence="2 8 9">Belongs to the ATPase epsilon chain family.</text>
</comment>
<dbReference type="HAMAP" id="MF_00530">
    <property type="entry name" value="ATP_synth_epsil_bac"/>
    <property type="match status" value="1"/>
</dbReference>
<accession>A0A2H0TCJ5</accession>
<feature type="domain" description="ATP synthase F1 complex delta/epsilon subunit N-terminal" evidence="11">
    <location>
        <begin position="6"/>
        <end position="87"/>
    </location>
</feature>
<evidence type="ECO:0000313" key="13">
    <source>
        <dbReference type="Proteomes" id="UP000230094"/>
    </source>
</evidence>
<name>A0A2H0TCJ5_9BACT</name>
<dbReference type="EMBL" id="PFCQ01000014">
    <property type="protein sequence ID" value="PIR68104.1"/>
    <property type="molecule type" value="Genomic_DNA"/>
</dbReference>
<organism evidence="12 13">
    <name type="scientific">Candidatus Nomurabacteria bacterium CG10_big_fil_rev_8_21_14_0_10_35_16</name>
    <dbReference type="NCBI Taxonomy" id="1974731"/>
    <lineage>
        <taxon>Bacteria</taxon>
        <taxon>Candidatus Nomuraibacteriota</taxon>
    </lineage>
</organism>
<dbReference type="Pfam" id="PF02823">
    <property type="entry name" value="ATP-synt_DE_N"/>
    <property type="match status" value="1"/>
</dbReference>
<dbReference type="GO" id="GO:0005524">
    <property type="term" value="F:ATP binding"/>
    <property type="evidence" value="ECO:0007669"/>
    <property type="project" value="UniProtKB-UniRule"/>
</dbReference>
<comment type="caution">
    <text evidence="12">The sequence shown here is derived from an EMBL/GenBank/DDBJ whole genome shotgun (WGS) entry which is preliminary data.</text>
</comment>
<evidence type="ECO:0000256" key="9">
    <source>
        <dbReference type="RuleBase" id="RU003656"/>
    </source>
</evidence>
<keyword evidence="8" id="KW-0375">Hydrogen ion transport</keyword>
<evidence type="ECO:0000256" key="4">
    <source>
        <dbReference type="ARBA" id="ARBA00023065"/>
    </source>
</evidence>
<evidence type="ECO:0000256" key="5">
    <source>
        <dbReference type="ARBA" id="ARBA00023136"/>
    </source>
</evidence>
<comment type="subcellular location">
    <subcellularLocation>
        <location evidence="8">Cell membrane</location>
        <topology evidence="8">Peripheral membrane protein</topology>
    </subcellularLocation>
    <subcellularLocation>
        <location evidence="1">Endomembrane system</location>
        <topology evidence="1">Peripheral membrane protein</topology>
    </subcellularLocation>
</comment>
<evidence type="ECO:0000256" key="10">
    <source>
        <dbReference type="SAM" id="Coils"/>
    </source>
</evidence>
<gene>
    <name evidence="8 12" type="primary">atpC</name>
    <name evidence="12" type="ORF">COU49_02925</name>
</gene>
<dbReference type="GO" id="GO:0045259">
    <property type="term" value="C:proton-transporting ATP synthase complex"/>
    <property type="evidence" value="ECO:0007669"/>
    <property type="project" value="UniProtKB-KW"/>
</dbReference>
<keyword evidence="10" id="KW-0175">Coiled coil</keyword>
<dbReference type="InterPro" id="IPR001469">
    <property type="entry name" value="ATP_synth_F1_dsu/esu"/>
</dbReference>
<evidence type="ECO:0000256" key="3">
    <source>
        <dbReference type="ARBA" id="ARBA00022448"/>
    </source>
</evidence>
<feature type="coiled-coil region" evidence="10">
    <location>
        <begin position="93"/>
        <end position="120"/>
    </location>
</feature>
<evidence type="ECO:0000313" key="12">
    <source>
        <dbReference type="EMBL" id="PIR68104.1"/>
    </source>
</evidence>
<keyword evidence="4 8" id="KW-0406">Ion transport</keyword>
<dbReference type="Proteomes" id="UP000230094">
    <property type="component" value="Unassembled WGS sequence"/>
</dbReference>
<evidence type="ECO:0000256" key="2">
    <source>
        <dbReference type="ARBA" id="ARBA00005712"/>
    </source>
</evidence>
<reference evidence="13" key="1">
    <citation type="submission" date="2017-09" db="EMBL/GenBank/DDBJ databases">
        <title>Depth-based differentiation of microbial function through sediment-hosted aquifers and enrichment of novel symbionts in the deep terrestrial subsurface.</title>
        <authorList>
            <person name="Probst A.J."/>
            <person name="Ladd B."/>
            <person name="Jarett J.K."/>
            <person name="Geller-Mcgrath D.E."/>
            <person name="Sieber C.M.K."/>
            <person name="Emerson J.B."/>
            <person name="Anantharaman K."/>
            <person name="Thomas B.C."/>
            <person name="Malmstrom R."/>
            <person name="Stieglmeier M."/>
            <person name="Klingl A."/>
            <person name="Woyke T."/>
            <person name="Ryan C.M."/>
            <person name="Banfield J.F."/>
        </authorList>
    </citation>
    <scope>NUCLEOTIDE SEQUENCE [LARGE SCALE GENOMIC DNA]</scope>
</reference>
<evidence type="ECO:0000256" key="8">
    <source>
        <dbReference type="HAMAP-Rule" id="MF_00530"/>
    </source>
</evidence>
<evidence type="ECO:0000256" key="6">
    <source>
        <dbReference type="ARBA" id="ARBA00023196"/>
    </source>
</evidence>
<protein>
    <recommendedName>
        <fullName evidence="8">ATP synthase epsilon chain</fullName>
    </recommendedName>
    <alternativeName>
        <fullName evidence="8">ATP synthase F1 sector epsilon subunit</fullName>
    </alternativeName>
    <alternativeName>
        <fullName evidence="8">F-ATPase epsilon subunit</fullName>
    </alternativeName>
</protein>
<keyword evidence="3 8" id="KW-0813">Transport</keyword>
<evidence type="ECO:0000256" key="1">
    <source>
        <dbReference type="ARBA" id="ARBA00004184"/>
    </source>
</evidence>
<keyword evidence="7 8" id="KW-0066">ATP synthesis</keyword>
<dbReference type="GO" id="GO:0046933">
    <property type="term" value="F:proton-transporting ATP synthase activity, rotational mechanism"/>
    <property type="evidence" value="ECO:0007669"/>
    <property type="project" value="UniProtKB-UniRule"/>
</dbReference>
<dbReference type="PANTHER" id="PTHR13822:SF10">
    <property type="entry name" value="ATP SYNTHASE EPSILON CHAIN, CHLOROPLASTIC"/>
    <property type="match status" value="1"/>
</dbReference>
<dbReference type="Gene3D" id="2.60.15.10">
    <property type="entry name" value="F0F1 ATP synthase delta/epsilon subunit, N-terminal"/>
    <property type="match status" value="1"/>
</dbReference>
<dbReference type="GO" id="GO:0012505">
    <property type="term" value="C:endomembrane system"/>
    <property type="evidence" value="ECO:0007669"/>
    <property type="project" value="UniProtKB-SubCell"/>
</dbReference>
<evidence type="ECO:0000256" key="7">
    <source>
        <dbReference type="ARBA" id="ARBA00023310"/>
    </source>
</evidence>
<dbReference type="SUPFAM" id="SSF51344">
    <property type="entry name" value="Epsilon subunit of F1F0-ATP synthase N-terminal domain"/>
    <property type="match status" value="1"/>
</dbReference>